<dbReference type="Proteomes" id="UP000662373">
    <property type="component" value="Unassembled WGS sequence"/>
</dbReference>
<evidence type="ECO:0000313" key="2">
    <source>
        <dbReference type="EMBL" id="MBJ7880693.1"/>
    </source>
</evidence>
<dbReference type="Pfam" id="PF01863">
    <property type="entry name" value="YgjP-like"/>
    <property type="match status" value="1"/>
</dbReference>
<reference evidence="2 3" key="1">
    <citation type="submission" date="2020-09" db="EMBL/GenBank/DDBJ databases">
        <title>Draft genome of Gelidibacter salicanalis PAMC21136.</title>
        <authorList>
            <person name="Park H."/>
        </authorList>
    </citation>
    <scope>NUCLEOTIDE SEQUENCE [LARGE SCALE GENOMIC DNA]</scope>
    <source>
        <strain evidence="2 3">PAMC21136</strain>
    </source>
</reference>
<dbReference type="RefSeq" id="WP_199598539.1">
    <property type="nucleotide sequence ID" value="NZ_JAEHJZ010000018.1"/>
</dbReference>
<accession>A0A934NI62</accession>
<dbReference type="InterPro" id="IPR002725">
    <property type="entry name" value="YgjP-like_metallopeptidase"/>
</dbReference>
<feature type="domain" description="YgjP-like metallopeptidase" evidence="1">
    <location>
        <begin position="23"/>
        <end position="157"/>
    </location>
</feature>
<dbReference type="AlphaFoldDB" id="A0A934NI62"/>
<keyword evidence="3" id="KW-1185">Reference proteome</keyword>
<sequence length="216" mass="24871">MMKDFIDFGSQRIDYTIRFSNRKTLGITVNPEMEVVINSPENTTNEVIKKKVKKKAPWILKQQSYFLSFHPRTTKRKYVSGETHLYLGRQYRLKLTPSDKNEVKYKGRFIEVYTSSKEKAETLVLEWYRLRAKSNLTFETLDKISDALGVVISNPSINGKPTVKSKTVGRDMQIVYKCQQKVIESDLNSASVTKKNAFLATTIESMNAYQYTAGQI</sequence>
<comment type="caution">
    <text evidence="2">The sequence shown here is derived from an EMBL/GenBank/DDBJ whole genome shotgun (WGS) entry which is preliminary data.</text>
</comment>
<protein>
    <submittedName>
        <fullName evidence="2">DUF45 domain-containing protein</fullName>
    </submittedName>
</protein>
<evidence type="ECO:0000259" key="1">
    <source>
        <dbReference type="Pfam" id="PF01863"/>
    </source>
</evidence>
<name>A0A934NI62_9FLAO</name>
<dbReference type="EMBL" id="JAEHJZ010000018">
    <property type="protein sequence ID" value="MBJ7880693.1"/>
    <property type="molecule type" value="Genomic_DNA"/>
</dbReference>
<evidence type="ECO:0000313" key="3">
    <source>
        <dbReference type="Proteomes" id="UP000662373"/>
    </source>
</evidence>
<gene>
    <name evidence="2" type="ORF">JEM65_08535</name>
</gene>
<proteinExistence type="predicted"/>
<organism evidence="2 3">
    <name type="scientific">Gelidibacter salicanalis</name>
    <dbReference type="NCBI Taxonomy" id="291193"/>
    <lineage>
        <taxon>Bacteria</taxon>
        <taxon>Pseudomonadati</taxon>
        <taxon>Bacteroidota</taxon>
        <taxon>Flavobacteriia</taxon>
        <taxon>Flavobacteriales</taxon>
        <taxon>Flavobacteriaceae</taxon>
        <taxon>Gelidibacter</taxon>
    </lineage>
</organism>